<dbReference type="AlphaFoldDB" id="A0A6M1SM91"/>
<name>A0A6M1SM91_9HYPH</name>
<comment type="caution">
    <text evidence="2">The sequence shown here is derived from an EMBL/GenBank/DDBJ whole genome shotgun (WGS) entry which is preliminary data.</text>
</comment>
<sequence>MNHVDIRSLEDAGRATVVWDNEIFDTPSRFSDMAMALLPASLILAAATALMLALL</sequence>
<feature type="transmembrane region" description="Helical" evidence="1">
    <location>
        <begin position="33"/>
        <end position="54"/>
    </location>
</feature>
<reference evidence="2 3" key="1">
    <citation type="submission" date="2020-02" db="EMBL/GenBank/DDBJ databases">
        <authorList>
            <person name="Khan S.A."/>
            <person name="Jeon C.O."/>
            <person name="Chun B.H."/>
        </authorList>
    </citation>
    <scope>NUCLEOTIDE SEQUENCE [LARGE SCALE GENOMIC DNA]</scope>
    <source>
        <strain evidence="2 3">H239</strain>
    </source>
</reference>
<keyword evidence="1" id="KW-0472">Membrane</keyword>
<evidence type="ECO:0000256" key="1">
    <source>
        <dbReference type="SAM" id="Phobius"/>
    </source>
</evidence>
<proteinExistence type="predicted"/>
<evidence type="ECO:0000313" key="3">
    <source>
        <dbReference type="Proteomes" id="UP000474802"/>
    </source>
</evidence>
<organism evidence="2 3">
    <name type="scientific">Devosia aurantiaca</name>
    <dbReference type="NCBI Taxonomy" id="2714858"/>
    <lineage>
        <taxon>Bacteria</taxon>
        <taxon>Pseudomonadati</taxon>
        <taxon>Pseudomonadota</taxon>
        <taxon>Alphaproteobacteria</taxon>
        <taxon>Hyphomicrobiales</taxon>
        <taxon>Devosiaceae</taxon>
        <taxon>Devosia</taxon>
    </lineage>
</organism>
<accession>A0A6M1SM91</accession>
<reference evidence="2 3" key="2">
    <citation type="submission" date="2020-03" db="EMBL/GenBank/DDBJ databases">
        <title>Devosia chinhatensis sp. nov., isolated from a hexachlorocyclohexane (HCH) dump site in India.</title>
        <authorList>
            <person name="Kumar M."/>
            <person name="Lal R."/>
        </authorList>
    </citation>
    <scope>NUCLEOTIDE SEQUENCE [LARGE SCALE GENOMIC DNA]</scope>
    <source>
        <strain evidence="2 3">H239</strain>
    </source>
</reference>
<keyword evidence="1" id="KW-0812">Transmembrane</keyword>
<keyword evidence="3" id="KW-1185">Reference proteome</keyword>
<keyword evidence="1" id="KW-1133">Transmembrane helix</keyword>
<dbReference type="EMBL" id="JAALFG010000002">
    <property type="protein sequence ID" value="NGP18318.1"/>
    <property type="molecule type" value="Genomic_DNA"/>
</dbReference>
<gene>
    <name evidence="2" type="ORF">G5575_12205</name>
</gene>
<evidence type="ECO:0000313" key="2">
    <source>
        <dbReference type="EMBL" id="NGP18318.1"/>
    </source>
</evidence>
<dbReference type="Proteomes" id="UP000474802">
    <property type="component" value="Unassembled WGS sequence"/>
</dbReference>
<dbReference type="RefSeq" id="WP_164534536.1">
    <property type="nucleotide sequence ID" value="NZ_JAALFG010000002.1"/>
</dbReference>
<protein>
    <submittedName>
        <fullName evidence="2">Uncharacterized protein</fullName>
    </submittedName>
</protein>